<accession>A0A1I8IZL2</accession>
<dbReference type="AlphaFoldDB" id="A0A1I8IZL2"/>
<keyword evidence="5" id="KW-1185">Reference proteome</keyword>
<evidence type="ECO:0000256" key="4">
    <source>
        <dbReference type="ARBA" id="ARBA00023242"/>
    </source>
</evidence>
<keyword evidence="4" id="KW-0539">Nucleus</keyword>
<dbReference type="WBParaSite" id="maker-uti_cns_0045406-snap-gene-2.29-mRNA-1">
    <property type="protein sequence ID" value="maker-uti_cns_0045406-snap-gene-2.29-mRNA-1"/>
    <property type="gene ID" value="maker-uti_cns_0045406-snap-gene-2.29"/>
</dbReference>
<sequence length="193" mass="21140">VRQVLLLIGTVAHHEPELRFEFCENTAWQPIGLFVGFLTCTVPLCLKARLLATLTVFAETPQLSVTVWQALQQSRCLTPPSGFGLSTGGPPSVASLTAEVDEAEARVEEFPLTRSALRLLLQLLLSQQQHWQQLHQPGKSGSGGGFCVVDASALRFVNEVVFLKHAMRSYRRPAERWSIAATCIEVGAPCCVL</sequence>
<evidence type="ECO:0000256" key="3">
    <source>
        <dbReference type="ARBA" id="ARBA00022448"/>
    </source>
</evidence>
<evidence type="ECO:0000313" key="5">
    <source>
        <dbReference type="Proteomes" id="UP000095280"/>
    </source>
</evidence>
<organism evidence="5 6">
    <name type="scientific">Macrostomum lignano</name>
    <dbReference type="NCBI Taxonomy" id="282301"/>
    <lineage>
        <taxon>Eukaryota</taxon>
        <taxon>Metazoa</taxon>
        <taxon>Spiralia</taxon>
        <taxon>Lophotrochozoa</taxon>
        <taxon>Platyhelminthes</taxon>
        <taxon>Rhabditophora</taxon>
        <taxon>Macrostomorpha</taxon>
        <taxon>Macrostomida</taxon>
        <taxon>Macrostomidae</taxon>
        <taxon>Macrostomum</taxon>
    </lineage>
</organism>
<dbReference type="GO" id="GO:0005643">
    <property type="term" value="C:nuclear pore"/>
    <property type="evidence" value="ECO:0007669"/>
    <property type="project" value="InterPro"/>
</dbReference>
<dbReference type="PANTHER" id="PTHR31344">
    <property type="entry name" value="NUCLEAR PORE COMPLEX PROTEIN NUP205"/>
    <property type="match status" value="1"/>
</dbReference>
<dbReference type="InterPro" id="IPR021827">
    <property type="entry name" value="Nup186/Nup192/Nup205"/>
</dbReference>
<comment type="similarity">
    <text evidence="2">Belongs to the NUP186/NUP192/NUP205 family.</text>
</comment>
<reference evidence="6" key="1">
    <citation type="submission" date="2016-11" db="UniProtKB">
        <authorList>
            <consortium name="WormBaseParasite"/>
        </authorList>
    </citation>
    <scope>IDENTIFICATION</scope>
</reference>
<dbReference type="Proteomes" id="UP000095280">
    <property type="component" value="Unplaced"/>
</dbReference>
<protein>
    <submittedName>
        <fullName evidence="6">RING-type E3 ubiquitin transferase</fullName>
    </submittedName>
</protein>
<evidence type="ECO:0000313" key="6">
    <source>
        <dbReference type="WBParaSite" id="maker-uti_cns_0045406-snap-gene-2.29-mRNA-1"/>
    </source>
</evidence>
<evidence type="ECO:0000256" key="1">
    <source>
        <dbReference type="ARBA" id="ARBA00004123"/>
    </source>
</evidence>
<proteinExistence type="inferred from homology"/>
<dbReference type="Pfam" id="PF11894">
    <property type="entry name" value="Nup192"/>
    <property type="match status" value="1"/>
</dbReference>
<comment type="subcellular location">
    <subcellularLocation>
        <location evidence="1">Nucleus</location>
    </subcellularLocation>
</comment>
<dbReference type="PANTHER" id="PTHR31344:SF0">
    <property type="entry name" value="NUCLEAR PORE COMPLEX PROTEIN NUP205"/>
    <property type="match status" value="1"/>
</dbReference>
<evidence type="ECO:0000256" key="2">
    <source>
        <dbReference type="ARBA" id="ARBA00005892"/>
    </source>
</evidence>
<keyword evidence="3" id="KW-0813">Transport</keyword>
<name>A0A1I8IZL2_9PLAT</name>